<dbReference type="SUPFAM" id="SSF55785">
    <property type="entry name" value="PYP-like sensor domain (PAS domain)"/>
    <property type="match status" value="1"/>
</dbReference>
<dbReference type="SMART" id="SM00388">
    <property type="entry name" value="HisKA"/>
    <property type="match status" value="1"/>
</dbReference>
<dbReference type="Gene3D" id="3.30.565.10">
    <property type="entry name" value="Histidine kinase-like ATPase, C-terminal domain"/>
    <property type="match status" value="1"/>
</dbReference>
<evidence type="ECO:0000256" key="1">
    <source>
        <dbReference type="ARBA" id="ARBA00000085"/>
    </source>
</evidence>
<keyword evidence="11" id="KW-1133">Transmembrane helix</keyword>
<dbReference type="PANTHER" id="PTHR45339:SF1">
    <property type="entry name" value="HYBRID SIGNAL TRANSDUCTION HISTIDINE KINASE J"/>
    <property type="match status" value="1"/>
</dbReference>
<evidence type="ECO:0000256" key="8">
    <source>
        <dbReference type="ARBA" id="ARBA00022741"/>
    </source>
</evidence>
<keyword evidence="10" id="KW-0067">ATP-binding</keyword>
<keyword evidence="9" id="KW-0418">Kinase</keyword>
<dbReference type="InterPro" id="IPR001789">
    <property type="entry name" value="Sig_transdc_resp-reg_receiver"/>
</dbReference>
<keyword evidence="13" id="KW-0472">Membrane</keyword>
<feature type="domain" description="Histidine kinase" evidence="16">
    <location>
        <begin position="290"/>
        <end position="511"/>
    </location>
</feature>
<dbReference type="SMART" id="SM00086">
    <property type="entry name" value="PAC"/>
    <property type="match status" value="1"/>
</dbReference>
<evidence type="ECO:0000256" key="14">
    <source>
        <dbReference type="ARBA" id="ARBA00024867"/>
    </source>
</evidence>
<dbReference type="InterPro" id="IPR036641">
    <property type="entry name" value="HPT_dom_sf"/>
</dbReference>
<dbReference type="InterPro" id="IPR003594">
    <property type="entry name" value="HATPase_dom"/>
</dbReference>
<evidence type="ECO:0000256" key="12">
    <source>
        <dbReference type="ARBA" id="ARBA00023012"/>
    </source>
</evidence>
<evidence type="ECO:0000256" key="15">
    <source>
        <dbReference type="PROSITE-ProRule" id="PRU00169"/>
    </source>
</evidence>
<evidence type="ECO:0000256" key="10">
    <source>
        <dbReference type="ARBA" id="ARBA00022840"/>
    </source>
</evidence>
<dbReference type="CDD" id="cd17546">
    <property type="entry name" value="REC_hyHK_CKI1_RcsC-like"/>
    <property type="match status" value="1"/>
</dbReference>
<comment type="subcellular location">
    <subcellularLocation>
        <location evidence="2">Cell membrane</location>
        <topology evidence="2">Multi-pass membrane protein</topology>
    </subcellularLocation>
</comment>
<dbReference type="Proteomes" id="UP000824633">
    <property type="component" value="Chromosome"/>
</dbReference>
<protein>
    <recommendedName>
        <fullName evidence="4">Stage 0 sporulation protein A homolog</fullName>
        <ecNumber evidence="3">2.7.13.3</ecNumber>
    </recommendedName>
</protein>
<dbReference type="EMBL" id="AP024849">
    <property type="protein sequence ID" value="BCZ45624.1"/>
    <property type="molecule type" value="Genomic_DNA"/>
</dbReference>
<evidence type="ECO:0000256" key="13">
    <source>
        <dbReference type="ARBA" id="ARBA00023136"/>
    </source>
</evidence>
<feature type="domain" description="PAC" evidence="19">
    <location>
        <begin position="220"/>
        <end position="272"/>
    </location>
</feature>
<dbReference type="SMART" id="SM00387">
    <property type="entry name" value="HATPase_c"/>
    <property type="match status" value="1"/>
</dbReference>
<dbReference type="CDD" id="cd00082">
    <property type="entry name" value="HisKA"/>
    <property type="match status" value="1"/>
</dbReference>
<evidence type="ECO:0000256" key="5">
    <source>
        <dbReference type="ARBA" id="ARBA00022475"/>
    </source>
</evidence>
<evidence type="ECO:0000313" key="20">
    <source>
        <dbReference type="EMBL" id="BCZ45624.1"/>
    </source>
</evidence>
<reference evidence="21" key="1">
    <citation type="submission" date="2021-07" db="EMBL/GenBank/DDBJ databases">
        <title>Complete genome sequencing of a Clostridium isolate.</title>
        <authorList>
            <person name="Ueki A."/>
            <person name="Tonouchi A."/>
        </authorList>
    </citation>
    <scope>NUCLEOTIDE SEQUENCE [LARGE SCALE GENOMIC DNA]</scope>
    <source>
        <strain evidence="21">C5S11</strain>
    </source>
</reference>
<evidence type="ECO:0000313" key="21">
    <source>
        <dbReference type="Proteomes" id="UP000824633"/>
    </source>
</evidence>
<dbReference type="PANTHER" id="PTHR45339">
    <property type="entry name" value="HYBRID SIGNAL TRANSDUCTION HISTIDINE KINASE J"/>
    <property type="match status" value="1"/>
</dbReference>
<keyword evidence="7" id="KW-0812">Transmembrane</keyword>
<dbReference type="InterPro" id="IPR036097">
    <property type="entry name" value="HisK_dim/P_sf"/>
</dbReference>
<evidence type="ECO:0000256" key="11">
    <source>
        <dbReference type="ARBA" id="ARBA00022989"/>
    </source>
</evidence>
<organism evidence="20 21">
    <name type="scientific">Clostridium gelidum</name>
    <dbReference type="NCBI Taxonomy" id="704125"/>
    <lineage>
        <taxon>Bacteria</taxon>
        <taxon>Bacillati</taxon>
        <taxon>Bacillota</taxon>
        <taxon>Clostridia</taxon>
        <taxon>Eubacteriales</taxon>
        <taxon>Clostridiaceae</taxon>
        <taxon>Clostridium</taxon>
    </lineage>
</organism>
<feature type="modified residue" description="4-aspartylphosphate" evidence="15">
    <location>
        <position position="583"/>
    </location>
</feature>
<dbReference type="PRINTS" id="PR00344">
    <property type="entry name" value="BCTRLSENSOR"/>
</dbReference>
<dbReference type="SUPFAM" id="SSF47226">
    <property type="entry name" value="Histidine-containing phosphotransfer domain, HPT domain"/>
    <property type="match status" value="1"/>
</dbReference>
<evidence type="ECO:0000256" key="4">
    <source>
        <dbReference type="ARBA" id="ARBA00018672"/>
    </source>
</evidence>
<dbReference type="InterPro" id="IPR001610">
    <property type="entry name" value="PAC"/>
</dbReference>
<dbReference type="Pfam" id="PF00072">
    <property type="entry name" value="Response_reg"/>
    <property type="match status" value="1"/>
</dbReference>
<name>A0ABM7T396_9CLOT</name>
<comment type="function">
    <text evidence="14">May play the central regulatory role in sporulation. It may be an element of the effector pathway responsible for the activation of sporulation genes in response to nutritional stress. Spo0A may act in concert with spo0H (a sigma factor) to control the expression of some genes that are critical to the sporulation process.</text>
</comment>
<dbReference type="Gene3D" id="3.30.450.20">
    <property type="entry name" value="PAS domain"/>
    <property type="match status" value="2"/>
</dbReference>
<dbReference type="SUPFAM" id="SSF47384">
    <property type="entry name" value="Homodimeric domain of signal transducing histidine kinase"/>
    <property type="match status" value="1"/>
</dbReference>
<dbReference type="PROSITE" id="PS50112">
    <property type="entry name" value="PAS"/>
    <property type="match status" value="1"/>
</dbReference>
<keyword evidence="8" id="KW-0547">Nucleotide-binding</keyword>
<evidence type="ECO:0000256" key="7">
    <source>
        <dbReference type="ARBA" id="ARBA00022692"/>
    </source>
</evidence>
<dbReference type="InterPro" id="IPR000014">
    <property type="entry name" value="PAS"/>
</dbReference>
<dbReference type="Gene3D" id="3.40.50.2300">
    <property type="match status" value="1"/>
</dbReference>
<dbReference type="EC" id="2.7.13.3" evidence="3"/>
<keyword evidence="5" id="KW-1003">Cell membrane</keyword>
<evidence type="ECO:0000256" key="9">
    <source>
        <dbReference type="ARBA" id="ARBA00022777"/>
    </source>
</evidence>
<evidence type="ECO:0000256" key="2">
    <source>
        <dbReference type="ARBA" id="ARBA00004651"/>
    </source>
</evidence>
<accession>A0ABM7T396</accession>
<dbReference type="CDD" id="cd16922">
    <property type="entry name" value="HATPase_EvgS-ArcB-TorS-like"/>
    <property type="match status" value="1"/>
</dbReference>
<dbReference type="InterPro" id="IPR013655">
    <property type="entry name" value="PAS_fold_3"/>
</dbReference>
<dbReference type="NCBIfam" id="TIGR00229">
    <property type="entry name" value="sensory_box"/>
    <property type="match status" value="1"/>
</dbReference>
<dbReference type="InterPro" id="IPR000700">
    <property type="entry name" value="PAS-assoc_C"/>
</dbReference>
<gene>
    <name evidence="20" type="ORF">psyc5s11_16910</name>
</gene>
<dbReference type="SUPFAM" id="SSF52172">
    <property type="entry name" value="CheY-like"/>
    <property type="match status" value="1"/>
</dbReference>
<proteinExistence type="predicted"/>
<dbReference type="SMART" id="SM00448">
    <property type="entry name" value="REC"/>
    <property type="match status" value="1"/>
</dbReference>
<evidence type="ECO:0000259" key="16">
    <source>
        <dbReference type="PROSITE" id="PS50109"/>
    </source>
</evidence>
<evidence type="ECO:0000259" key="18">
    <source>
        <dbReference type="PROSITE" id="PS50112"/>
    </source>
</evidence>
<keyword evidence="12" id="KW-0902">Two-component regulatory system</keyword>
<dbReference type="PROSITE" id="PS50110">
    <property type="entry name" value="RESPONSE_REGULATORY"/>
    <property type="match status" value="1"/>
</dbReference>
<dbReference type="CDD" id="cd00130">
    <property type="entry name" value="PAS"/>
    <property type="match status" value="1"/>
</dbReference>
<keyword evidence="6 15" id="KW-0597">Phosphoprotein</keyword>
<dbReference type="RefSeq" id="WP_224037203.1">
    <property type="nucleotide sequence ID" value="NZ_AP024849.1"/>
</dbReference>
<dbReference type="SUPFAM" id="SSF55874">
    <property type="entry name" value="ATPase domain of HSP90 chaperone/DNA topoisomerase II/histidine kinase"/>
    <property type="match status" value="1"/>
</dbReference>
<feature type="domain" description="Response regulatory" evidence="17">
    <location>
        <begin position="533"/>
        <end position="652"/>
    </location>
</feature>
<evidence type="ECO:0000259" key="19">
    <source>
        <dbReference type="PROSITE" id="PS50113"/>
    </source>
</evidence>
<dbReference type="SMART" id="SM00091">
    <property type="entry name" value="PAS"/>
    <property type="match status" value="1"/>
</dbReference>
<evidence type="ECO:0000259" key="17">
    <source>
        <dbReference type="PROSITE" id="PS50110"/>
    </source>
</evidence>
<dbReference type="InterPro" id="IPR003661">
    <property type="entry name" value="HisK_dim/P_dom"/>
</dbReference>
<keyword evidence="21" id="KW-1185">Reference proteome</keyword>
<feature type="domain" description="PAS" evidence="18">
    <location>
        <begin position="147"/>
        <end position="217"/>
    </location>
</feature>
<dbReference type="Pfam" id="PF02518">
    <property type="entry name" value="HATPase_c"/>
    <property type="match status" value="1"/>
</dbReference>
<dbReference type="Gene3D" id="1.10.287.130">
    <property type="match status" value="1"/>
</dbReference>
<comment type="catalytic activity">
    <reaction evidence="1">
        <text>ATP + protein L-histidine = ADP + protein N-phospho-L-histidine.</text>
        <dbReference type="EC" id="2.7.13.3"/>
    </reaction>
</comment>
<dbReference type="InterPro" id="IPR035965">
    <property type="entry name" value="PAS-like_dom_sf"/>
</dbReference>
<dbReference type="Pfam" id="PF00512">
    <property type="entry name" value="HisKA"/>
    <property type="match status" value="1"/>
</dbReference>
<dbReference type="Pfam" id="PF08447">
    <property type="entry name" value="PAS_3"/>
    <property type="match status" value="1"/>
</dbReference>
<dbReference type="InterPro" id="IPR036890">
    <property type="entry name" value="HATPase_C_sf"/>
</dbReference>
<keyword evidence="9" id="KW-0808">Transferase</keyword>
<dbReference type="PROSITE" id="PS50109">
    <property type="entry name" value="HIS_KIN"/>
    <property type="match status" value="1"/>
</dbReference>
<dbReference type="Pfam" id="PF13426">
    <property type="entry name" value="PAS_9"/>
    <property type="match status" value="1"/>
</dbReference>
<evidence type="ECO:0000256" key="6">
    <source>
        <dbReference type="ARBA" id="ARBA00022553"/>
    </source>
</evidence>
<sequence>MQSKKTDLEMVMDYMPAVIIITDENLMIRYHNTPPNNIFDRNFNENMDMGPGDYINCVNSFLSPRGCGNSTACNDCKIRKTIKDTIRTLIPSEYIEIQHTILENNISKKVWFKIKTIPIVKAGNNQILVVITDITEYKKMENESITLNNFYHSLIKYFPEMLWKIDVDKKYVYFNENWEQLTGQTAEKLMEENCIIGMHPDDVENHCKKLAEVYEDNNAFEIEYRLKTRSGKYSNILSRGNPIYSKNGQFSGFVGIDIDITKSKKTNKELIRLKNVSEEANKAKSEFLANMSHEIRTPLNGIIGMTDLTLSTDLTEEQRENLDVVKNCAHTLLSLINNVLDLSKIEAEKVIIEEIDFDIKILIQRVIYTNLVKANENYVQLHYSIDEEVPQILIGDAYRLEQILNNLISNAVKFTDGGIVILKVNKISNINEILEIQFIVEDTGIGISKDEMKLLFKSFTQVDGSITRKYGGTGLGLTISKNLVELMGGRIEVDSKKGSGSKFYFTIKLEEAKGIILKSKLKVSSTKDLKNDSILLVEDNNINKIVIKKMLQEIGYSSIKTASNGFEALKLIDGYNFDIILMDIEMPELDGIETTQIIRENEKKSGKHIPIIAVTAYALKGDREKFLSKGMDEYISKPIDINELSETLDRTQNNSCNNNTNIISSYLKSNIDDSENDIVELSKEIKKNLLDLVGELNSYFKVGKERSKNYDEIERIAHYIKIKSEGNDLKNIKTLAFKIELASRKKDDINIQTNLYKIYSILKCDI</sequence>
<dbReference type="PROSITE" id="PS50113">
    <property type="entry name" value="PAC"/>
    <property type="match status" value="1"/>
</dbReference>
<dbReference type="InterPro" id="IPR004358">
    <property type="entry name" value="Sig_transdc_His_kin-like_C"/>
</dbReference>
<dbReference type="InterPro" id="IPR005467">
    <property type="entry name" value="His_kinase_dom"/>
</dbReference>
<evidence type="ECO:0000256" key="3">
    <source>
        <dbReference type="ARBA" id="ARBA00012438"/>
    </source>
</evidence>
<dbReference type="InterPro" id="IPR011006">
    <property type="entry name" value="CheY-like_superfamily"/>
</dbReference>